<evidence type="ECO:0000256" key="2">
    <source>
        <dbReference type="ARBA" id="ARBA00011738"/>
    </source>
</evidence>
<comment type="caution">
    <text evidence="12">Lacks conserved residue(s) required for the propagation of feature annotation.</text>
</comment>
<dbReference type="InterPro" id="IPR020630">
    <property type="entry name" value="THF_DH/CycHdrlase_cat_dom"/>
</dbReference>
<dbReference type="GO" id="GO:0009086">
    <property type="term" value="P:methionine biosynthetic process"/>
    <property type="evidence" value="ECO:0007669"/>
    <property type="project" value="UniProtKB-KW"/>
</dbReference>
<evidence type="ECO:0000256" key="10">
    <source>
        <dbReference type="ARBA" id="ARBA00023167"/>
    </source>
</evidence>
<dbReference type="CDD" id="cd01080">
    <property type="entry name" value="NAD_bind_m-THF_DH_Cyclohyd"/>
    <property type="match status" value="1"/>
</dbReference>
<evidence type="ECO:0000256" key="6">
    <source>
        <dbReference type="ARBA" id="ARBA00022801"/>
    </source>
</evidence>
<comment type="pathway">
    <text evidence="1 12">One-carbon metabolism; tetrahydrofolate interconversion.</text>
</comment>
<organism evidence="15 16">
    <name type="scientific">Heliomicrobium undosum</name>
    <dbReference type="NCBI Taxonomy" id="121734"/>
    <lineage>
        <taxon>Bacteria</taxon>
        <taxon>Bacillati</taxon>
        <taxon>Bacillota</taxon>
        <taxon>Clostridia</taxon>
        <taxon>Eubacteriales</taxon>
        <taxon>Heliobacteriaceae</taxon>
        <taxon>Heliomicrobium</taxon>
    </lineage>
</organism>
<keyword evidence="6 12" id="KW-0378">Hydrolase</keyword>
<evidence type="ECO:0000259" key="14">
    <source>
        <dbReference type="Pfam" id="PF02882"/>
    </source>
</evidence>
<evidence type="ECO:0000256" key="5">
    <source>
        <dbReference type="ARBA" id="ARBA00022755"/>
    </source>
</evidence>
<dbReference type="InterPro" id="IPR036291">
    <property type="entry name" value="NAD(P)-bd_dom_sf"/>
</dbReference>
<feature type="domain" description="Tetrahydrofolate dehydrogenase/cyclohydrolase catalytic" evidence="13">
    <location>
        <begin position="6"/>
        <end position="120"/>
    </location>
</feature>
<comment type="similarity">
    <text evidence="12">Belongs to the tetrahydrofolate dehydrogenase/cyclohydrolase family.</text>
</comment>
<keyword evidence="5 12" id="KW-0658">Purine biosynthesis</keyword>
<dbReference type="GO" id="GO:0005829">
    <property type="term" value="C:cytosol"/>
    <property type="evidence" value="ECO:0007669"/>
    <property type="project" value="TreeGrafter"/>
</dbReference>
<comment type="catalytic activity">
    <reaction evidence="12">
        <text>(6R)-5,10-methylene-5,6,7,8-tetrahydrofolate + NADP(+) = (6R)-5,10-methenyltetrahydrofolate + NADPH</text>
        <dbReference type="Rhea" id="RHEA:22812"/>
        <dbReference type="ChEBI" id="CHEBI:15636"/>
        <dbReference type="ChEBI" id="CHEBI:57455"/>
        <dbReference type="ChEBI" id="CHEBI:57783"/>
        <dbReference type="ChEBI" id="CHEBI:58349"/>
        <dbReference type="EC" id="1.5.1.5"/>
    </reaction>
</comment>
<dbReference type="FunFam" id="3.40.50.10860:FF:000005">
    <property type="entry name" value="C-1-tetrahydrofolate synthase, cytoplasmic, putative"/>
    <property type="match status" value="1"/>
</dbReference>
<keyword evidence="8 12" id="KW-0560">Oxidoreductase</keyword>
<comment type="catalytic activity">
    <reaction evidence="12">
        <text>(6R)-5,10-methenyltetrahydrofolate + H2O = (6R)-10-formyltetrahydrofolate + H(+)</text>
        <dbReference type="Rhea" id="RHEA:23700"/>
        <dbReference type="ChEBI" id="CHEBI:15377"/>
        <dbReference type="ChEBI" id="CHEBI:15378"/>
        <dbReference type="ChEBI" id="CHEBI:57455"/>
        <dbReference type="ChEBI" id="CHEBI:195366"/>
        <dbReference type="EC" id="3.5.4.9"/>
    </reaction>
</comment>
<evidence type="ECO:0000256" key="3">
    <source>
        <dbReference type="ARBA" id="ARBA00022563"/>
    </source>
</evidence>
<evidence type="ECO:0000313" key="15">
    <source>
        <dbReference type="EMBL" id="MZP28175.1"/>
    </source>
</evidence>
<feature type="domain" description="Tetrahydrofolate dehydrogenase/cyclohydrolase NAD(P)-binding" evidence="14">
    <location>
        <begin position="139"/>
        <end position="277"/>
    </location>
</feature>
<dbReference type="Pfam" id="PF00763">
    <property type="entry name" value="THF_DHG_CYH"/>
    <property type="match status" value="1"/>
</dbReference>
<dbReference type="PRINTS" id="PR00085">
    <property type="entry name" value="THFDHDRGNASE"/>
</dbReference>
<dbReference type="GO" id="GO:0004488">
    <property type="term" value="F:methylenetetrahydrofolate dehydrogenase (NADP+) activity"/>
    <property type="evidence" value="ECO:0007669"/>
    <property type="project" value="UniProtKB-UniRule"/>
</dbReference>
<dbReference type="PANTHER" id="PTHR48099:SF5">
    <property type="entry name" value="C-1-TETRAHYDROFOLATE SYNTHASE, CYTOPLASMIC"/>
    <property type="match status" value="1"/>
</dbReference>
<keyword evidence="3 12" id="KW-0554">One-carbon metabolism</keyword>
<dbReference type="Gene3D" id="3.40.50.720">
    <property type="entry name" value="NAD(P)-binding Rossmann-like Domain"/>
    <property type="match status" value="1"/>
</dbReference>
<dbReference type="GO" id="GO:0000105">
    <property type="term" value="P:L-histidine biosynthetic process"/>
    <property type="evidence" value="ECO:0007669"/>
    <property type="project" value="UniProtKB-KW"/>
</dbReference>
<feature type="binding site" evidence="12">
    <location>
        <position position="231"/>
    </location>
    <ligand>
        <name>NADP(+)</name>
        <dbReference type="ChEBI" id="CHEBI:58349"/>
    </ligand>
</feature>
<feature type="binding site" evidence="12">
    <location>
        <begin position="165"/>
        <end position="167"/>
    </location>
    <ligand>
        <name>NADP(+)</name>
        <dbReference type="ChEBI" id="CHEBI:58349"/>
    </ligand>
</feature>
<keyword evidence="16" id="KW-1185">Reference proteome</keyword>
<dbReference type="InterPro" id="IPR020631">
    <property type="entry name" value="THF_DH/CycHdrlase_NAD-bd_dom"/>
</dbReference>
<dbReference type="OrthoDB" id="9803580at2"/>
<keyword evidence="10 12" id="KW-0486">Methionine biosynthesis</keyword>
<keyword evidence="11 12" id="KW-0511">Multifunctional enzyme</keyword>
<dbReference type="EMBL" id="WXEY01000001">
    <property type="protein sequence ID" value="MZP28175.1"/>
    <property type="molecule type" value="Genomic_DNA"/>
</dbReference>
<evidence type="ECO:0000256" key="11">
    <source>
        <dbReference type="ARBA" id="ARBA00023268"/>
    </source>
</evidence>
<sequence length="287" mass="29853">MTAQYIDGKAIAAQLRAEIKAEVAGLREQGIAPKLAVILAGDDPASVVYARSKEKAAANLGIAFELFTLPGDTAEADLLALIERLNADAAVHGIMVELPLPKQIAKEKVMEAIHPLKDVDGVHPLNRGYLMSGQPGLVPATPMSCVELLERSGIELAGKRVVIIGRGETVGKPLFFLLLRRNATVTVCHTRTKDLAAEARRAEIVIAAAGKAGLVTGEMIAPGAVVIDAGINEGEDGNIVGDVKTAEAAEKASLISPVPGGVGACTTALLFRNVLLGLKLQGGMAHE</sequence>
<evidence type="ECO:0000256" key="1">
    <source>
        <dbReference type="ARBA" id="ARBA00004777"/>
    </source>
</evidence>
<name>A0A845L007_9FIRM</name>
<evidence type="ECO:0000256" key="8">
    <source>
        <dbReference type="ARBA" id="ARBA00023002"/>
    </source>
</evidence>
<reference evidence="15 16" key="1">
    <citation type="submission" date="2020-01" db="EMBL/GenBank/DDBJ databases">
        <title>Whole-genome sequence of Heliobacterium undosum DSM 13378.</title>
        <authorList>
            <person name="Kyndt J.A."/>
            <person name="Meyer T.E."/>
        </authorList>
    </citation>
    <scope>NUCLEOTIDE SEQUENCE [LARGE SCALE GENOMIC DNA]</scope>
    <source>
        <strain evidence="15 16">DSM 13378</strain>
    </source>
</reference>
<dbReference type="GO" id="GO:0035999">
    <property type="term" value="P:tetrahydrofolate interconversion"/>
    <property type="evidence" value="ECO:0007669"/>
    <property type="project" value="UniProtKB-UniRule"/>
</dbReference>
<dbReference type="RefSeq" id="WP_161253143.1">
    <property type="nucleotide sequence ID" value="NZ_WXEY01000001.1"/>
</dbReference>
<evidence type="ECO:0000256" key="12">
    <source>
        <dbReference type="HAMAP-Rule" id="MF_01576"/>
    </source>
</evidence>
<evidence type="ECO:0000256" key="4">
    <source>
        <dbReference type="ARBA" id="ARBA00022605"/>
    </source>
</evidence>
<dbReference type="Pfam" id="PF02882">
    <property type="entry name" value="THF_DHG_CYH_C"/>
    <property type="match status" value="1"/>
</dbReference>
<evidence type="ECO:0000256" key="7">
    <source>
        <dbReference type="ARBA" id="ARBA00022857"/>
    </source>
</evidence>
<dbReference type="UniPathway" id="UPA00193"/>
<dbReference type="InterPro" id="IPR000672">
    <property type="entry name" value="THF_DH/CycHdrlase"/>
</dbReference>
<dbReference type="InterPro" id="IPR046346">
    <property type="entry name" value="Aminoacid_DH-like_N_sf"/>
</dbReference>
<comment type="caution">
    <text evidence="15">The sequence shown here is derived from an EMBL/GenBank/DDBJ whole genome shotgun (WGS) entry which is preliminary data.</text>
</comment>
<keyword evidence="9 12" id="KW-0368">Histidine biosynthesis</keyword>
<comment type="subunit">
    <text evidence="2 12">Homodimer.</text>
</comment>
<dbReference type="EC" id="1.5.1.5" evidence="12"/>
<evidence type="ECO:0000313" key="16">
    <source>
        <dbReference type="Proteomes" id="UP000463470"/>
    </source>
</evidence>
<dbReference type="Proteomes" id="UP000463470">
    <property type="component" value="Unassembled WGS sequence"/>
</dbReference>
<dbReference type="EC" id="3.5.4.9" evidence="12"/>
<dbReference type="Gene3D" id="3.40.50.10860">
    <property type="entry name" value="Leucine Dehydrogenase, chain A, domain 1"/>
    <property type="match status" value="1"/>
</dbReference>
<keyword evidence="4 12" id="KW-0028">Amino-acid biosynthesis</keyword>
<dbReference type="GO" id="GO:0006164">
    <property type="term" value="P:purine nucleotide biosynthetic process"/>
    <property type="evidence" value="ECO:0007669"/>
    <property type="project" value="UniProtKB-KW"/>
</dbReference>
<dbReference type="HAMAP" id="MF_01576">
    <property type="entry name" value="THF_DHG_CYH"/>
    <property type="match status" value="1"/>
</dbReference>
<accession>A0A845L007</accession>
<keyword evidence="7 12" id="KW-0521">NADP</keyword>
<dbReference type="SUPFAM" id="SSF51735">
    <property type="entry name" value="NAD(P)-binding Rossmann-fold domains"/>
    <property type="match status" value="1"/>
</dbReference>
<evidence type="ECO:0000256" key="9">
    <source>
        <dbReference type="ARBA" id="ARBA00023102"/>
    </source>
</evidence>
<dbReference type="SUPFAM" id="SSF53223">
    <property type="entry name" value="Aminoacid dehydrogenase-like, N-terminal domain"/>
    <property type="match status" value="1"/>
</dbReference>
<gene>
    <name evidence="12" type="primary">folD</name>
    <name evidence="15" type="ORF">GTO91_00355</name>
</gene>
<proteinExistence type="inferred from homology"/>
<dbReference type="FunFam" id="3.40.50.720:FF:000094">
    <property type="entry name" value="Bifunctional protein FolD"/>
    <property type="match status" value="1"/>
</dbReference>
<dbReference type="AlphaFoldDB" id="A0A845L007"/>
<evidence type="ECO:0000259" key="13">
    <source>
        <dbReference type="Pfam" id="PF00763"/>
    </source>
</evidence>
<comment type="function">
    <text evidence="12">Catalyzes the oxidation of 5,10-methylenetetrahydrofolate to 5,10-methenyltetrahydrofolate and then the hydrolysis of 5,10-methenyltetrahydrofolate to 10-formyltetrahydrofolate.</text>
</comment>
<protein>
    <recommendedName>
        <fullName evidence="12">Bifunctional protein FolD</fullName>
    </recommendedName>
    <domain>
        <recommendedName>
            <fullName evidence="12">Methylenetetrahydrofolate dehydrogenase</fullName>
            <ecNumber evidence="12">1.5.1.5</ecNumber>
        </recommendedName>
    </domain>
    <domain>
        <recommendedName>
            <fullName evidence="12">Methenyltetrahydrofolate cyclohydrolase</fullName>
            <ecNumber evidence="12">3.5.4.9</ecNumber>
        </recommendedName>
    </domain>
</protein>
<dbReference type="PANTHER" id="PTHR48099">
    <property type="entry name" value="C-1-TETRAHYDROFOLATE SYNTHASE, CYTOPLASMIC-RELATED"/>
    <property type="match status" value="1"/>
</dbReference>
<dbReference type="GO" id="GO:0004477">
    <property type="term" value="F:methenyltetrahydrofolate cyclohydrolase activity"/>
    <property type="evidence" value="ECO:0007669"/>
    <property type="project" value="UniProtKB-UniRule"/>
</dbReference>